<feature type="domain" description="Alpha-D-phosphohexomutase alpha/beta/alpha" evidence="9">
    <location>
        <begin position="4"/>
        <end position="123"/>
    </location>
</feature>
<dbReference type="EMBL" id="FNOM01000010">
    <property type="protein sequence ID" value="SDX56070.1"/>
    <property type="molecule type" value="Genomic_DNA"/>
</dbReference>
<feature type="domain" description="Alpha-D-phosphohexomutase alpha/beta/alpha" evidence="11">
    <location>
        <begin position="250"/>
        <end position="369"/>
    </location>
</feature>
<accession>A0A1H3CPV6</accession>
<dbReference type="InterPro" id="IPR005843">
    <property type="entry name" value="A-D-PHexomutase_C"/>
</dbReference>
<dbReference type="GO" id="GO:0008966">
    <property type="term" value="F:phosphoglucosamine mutase activity"/>
    <property type="evidence" value="ECO:0007669"/>
    <property type="project" value="TreeGrafter"/>
</dbReference>
<evidence type="ECO:0000259" key="9">
    <source>
        <dbReference type="Pfam" id="PF02878"/>
    </source>
</evidence>
<keyword evidence="13" id="KW-1185">Reference proteome</keyword>
<name>A0A1H3CPV6_9RHOB</name>
<dbReference type="GO" id="GO:0005975">
    <property type="term" value="P:carbohydrate metabolic process"/>
    <property type="evidence" value="ECO:0007669"/>
    <property type="project" value="InterPro"/>
</dbReference>
<dbReference type="GO" id="GO:0009252">
    <property type="term" value="P:peptidoglycan biosynthetic process"/>
    <property type="evidence" value="ECO:0007669"/>
    <property type="project" value="TreeGrafter"/>
</dbReference>
<dbReference type="PANTHER" id="PTHR42946">
    <property type="entry name" value="PHOSPHOHEXOSE MUTASE"/>
    <property type="match status" value="1"/>
</dbReference>
<dbReference type="Pfam" id="PF00408">
    <property type="entry name" value="PGM_PMM_IV"/>
    <property type="match status" value="1"/>
</dbReference>
<dbReference type="InterPro" id="IPR016066">
    <property type="entry name" value="A-D-PHexomutase_CS"/>
</dbReference>
<evidence type="ECO:0000256" key="1">
    <source>
        <dbReference type="ARBA" id="ARBA00001946"/>
    </source>
</evidence>
<feature type="domain" description="Alpha-D-phosphohexomutase C-terminal" evidence="8">
    <location>
        <begin position="406"/>
        <end position="455"/>
    </location>
</feature>
<feature type="domain" description="Alpha-D-phosphohexomutase alpha/beta/alpha" evidence="10">
    <location>
        <begin position="147"/>
        <end position="244"/>
    </location>
</feature>
<reference evidence="12 13" key="1">
    <citation type="submission" date="2016-10" db="EMBL/GenBank/DDBJ databases">
        <authorList>
            <person name="de Groot N.N."/>
        </authorList>
    </citation>
    <scope>NUCLEOTIDE SEQUENCE [LARGE SCALE GENOMIC DNA]</scope>
    <source>
        <strain evidence="12 13">CGMCC 1.8894</strain>
    </source>
</reference>
<dbReference type="GO" id="GO:0004615">
    <property type="term" value="F:phosphomannomutase activity"/>
    <property type="evidence" value="ECO:0007669"/>
    <property type="project" value="TreeGrafter"/>
</dbReference>
<dbReference type="STRING" id="564137.SAMN04488238_11011"/>
<dbReference type="PANTHER" id="PTHR42946:SF1">
    <property type="entry name" value="PHOSPHOGLUCOMUTASE (ALPHA-D-GLUCOSE-1,6-BISPHOSPHATE-DEPENDENT)"/>
    <property type="match status" value="1"/>
</dbReference>
<evidence type="ECO:0000313" key="13">
    <source>
        <dbReference type="Proteomes" id="UP000198539"/>
    </source>
</evidence>
<dbReference type="GO" id="GO:0006048">
    <property type="term" value="P:UDP-N-acetylglucosamine biosynthetic process"/>
    <property type="evidence" value="ECO:0007669"/>
    <property type="project" value="TreeGrafter"/>
</dbReference>
<protein>
    <submittedName>
        <fullName evidence="12">Phosphomannomutase</fullName>
    </submittedName>
</protein>
<dbReference type="Pfam" id="PF02879">
    <property type="entry name" value="PGM_PMM_II"/>
    <property type="match status" value="1"/>
</dbReference>
<keyword evidence="6" id="KW-0413">Isomerase</keyword>
<dbReference type="Pfam" id="PF02878">
    <property type="entry name" value="PGM_PMM_I"/>
    <property type="match status" value="1"/>
</dbReference>
<evidence type="ECO:0000256" key="3">
    <source>
        <dbReference type="ARBA" id="ARBA00022553"/>
    </source>
</evidence>
<evidence type="ECO:0000259" key="10">
    <source>
        <dbReference type="Pfam" id="PF02879"/>
    </source>
</evidence>
<sequence length="470" mass="48284">MPPSFGTSGLRGLVTELTPDLVTDTTRAYLDACAHGGSVMVGWDLRPSSPAIAETVLAAIAAAGLTAIRAGAVPTPALALAAATRDCGAIMVTGSHIPADRNGLKFYTLRGEITKDDEAAILAARGNDWPVAGTPAPVEDAPAVAADYVARYLSAYGSGALKGLRVGIYQHSSVARDLMMEVFAGLGADPVALARADDFIPVDTEAVAAETRAQLAQWCTDHRLDALASTDGDADRPLLCDAQGRVVAGDVLGVLSARALGSDVVCTPVSSNSMVGMIPEFTAVHRTRIGSPYVVAAMEAALAADSAAKVTGYEANGGFLTGFDAQGPAGPLAALVTRDCLLPVIAPLADAHAQGLSIADLVAALPQRFTAADRLQDIPTEASKAFIARLSADADARAAFFDAGGPEVATDTTDGLRVSFEGGQVVHLRPSGNAPECRCYTEAPTQDAAGQLLARHLEKLRMALTRSATG</sequence>
<keyword evidence="3" id="KW-0597">Phosphoprotein</keyword>
<dbReference type="SUPFAM" id="SSF53738">
    <property type="entry name" value="Phosphoglucomutase, first 3 domains"/>
    <property type="match status" value="3"/>
</dbReference>
<gene>
    <name evidence="12" type="ORF">SAMN04488238_11011</name>
</gene>
<dbReference type="InterPro" id="IPR036900">
    <property type="entry name" value="A-D-PHexomutase_C_sf"/>
</dbReference>
<dbReference type="Gene3D" id="3.40.120.10">
    <property type="entry name" value="Alpha-D-Glucose-1,6-Bisphosphate, subunit A, domain 3"/>
    <property type="match status" value="3"/>
</dbReference>
<evidence type="ECO:0000256" key="5">
    <source>
        <dbReference type="ARBA" id="ARBA00022842"/>
    </source>
</evidence>
<keyword evidence="4 7" id="KW-0479">Metal-binding</keyword>
<evidence type="ECO:0000256" key="6">
    <source>
        <dbReference type="ARBA" id="ARBA00023235"/>
    </source>
</evidence>
<proteinExistence type="inferred from homology"/>
<evidence type="ECO:0000259" key="11">
    <source>
        <dbReference type="Pfam" id="PF02880"/>
    </source>
</evidence>
<dbReference type="Pfam" id="PF02880">
    <property type="entry name" value="PGM_PMM_III"/>
    <property type="match status" value="1"/>
</dbReference>
<dbReference type="GO" id="GO:0000287">
    <property type="term" value="F:magnesium ion binding"/>
    <property type="evidence" value="ECO:0007669"/>
    <property type="project" value="InterPro"/>
</dbReference>
<dbReference type="Proteomes" id="UP000198539">
    <property type="component" value="Unassembled WGS sequence"/>
</dbReference>
<dbReference type="OrthoDB" id="9803322at2"/>
<evidence type="ECO:0000256" key="2">
    <source>
        <dbReference type="ARBA" id="ARBA00010231"/>
    </source>
</evidence>
<evidence type="ECO:0000256" key="7">
    <source>
        <dbReference type="RuleBase" id="RU004326"/>
    </source>
</evidence>
<dbReference type="InterPro" id="IPR016055">
    <property type="entry name" value="A-D-PHexomutase_a/b/a-I/II/III"/>
</dbReference>
<dbReference type="InterPro" id="IPR005844">
    <property type="entry name" value="A-D-PHexomutase_a/b/a-I"/>
</dbReference>
<dbReference type="SUPFAM" id="SSF55957">
    <property type="entry name" value="Phosphoglucomutase, C-terminal domain"/>
    <property type="match status" value="1"/>
</dbReference>
<evidence type="ECO:0000259" key="8">
    <source>
        <dbReference type="Pfam" id="PF00408"/>
    </source>
</evidence>
<dbReference type="GO" id="GO:0005829">
    <property type="term" value="C:cytosol"/>
    <property type="evidence" value="ECO:0007669"/>
    <property type="project" value="TreeGrafter"/>
</dbReference>
<dbReference type="PROSITE" id="PS00710">
    <property type="entry name" value="PGM_PMM"/>
    <property type="match status" value="1"/>
</dbReference>
<dbReference type="Gene3D" id="3.30.310.50">
    <property type="entry name" value="Alpha-D-phosphohexomutase, C-terminal domain"/>
    <property type="match status" value="1"/>
</dbReference>
<organism evidence="12 13">
    <name type="scientific">Roseicitreum antarcticum</name>
    <dbReference type="NCBI Taxonomy" id="564137"/>
    <lineage>
        <taxon>Bacteria</taxon>
        <taxon>Pseudomonadati</taxon>
        <taxon>Pseudomonadota</taxon>
        <taxon>Alphaproteobacteria</taxon>
        <taxon>Rhodobacterales</taxon>
        <taxon>Paracoccaceae</taxon>
        <taxon>Roseicitreum</taxon>
    </lineage>
</organism>
<comment type="cofactor">
    <cofactor evidence="1">
        <name>Mg(2+)</name>
        <dbReference type="ChEBI" id="CHEBI:18420"/>
    </cofactor>
</comment>
<dbReference type="InterPro" id="IPR050060">
    <property type="entry name" value="Phosphoglucosamine_mutase"/>
</dbReference>
<evidence type="ECO:0000313" key="12">
    <source>
        <dbReference type="EMBL" id="SDX56070.1"/>
    </source>
</evidence>
<dbReference type="RefSeq" id="WP_092891479.1">
    <property type="nucleotide sequence ID" value="NZ_FNOM01000010.1"/>
</dbReference>
<dbReference type="InterPro" id="IPR005846">
    <property type="entry name" value="A-D-PHexomutase_a/b/a-III"/>
</dbReference>
<dbReference type="InterPro" id="IPR005845">
    <property type="entry name" value="A-D-PHexomutase_a/b/a-II"/>
</dbReference>
<dbReference type="AlphaFoldDB" id="A0A1H3CPV6"/>
<comment type="similarity">
    <text evidence="2 7">Belongs to the phosphohexose mutase family.</text>
</comment>
<evidence type="ECO:0000256" key="4">
    <source>
        <dbReference type="ARBA" id="ARBA00022723"/>
    </source>
</evidence>
<keyword evidence="5 7" id="KW-0460">Magnesium</keyword>